<protein>
    <submittedName>
        <fullName evidence="2">Uncharacterized protein</fullName>
    </submittedName>
</protein>
<dbReference type="AlphaFoldDB" id="A0A2G9C571"/>
<evidence type="ECO:0000256" key="1">
    <source>
        <dbReference type="SAM" id="MobiDB-lite"/>
    </source>
</evidence>
<gene>
    <name evidence="2" type="ORF">CS062_19470</name>
</gene>
<feature type="compositionally biased region" description="Low complexity" evidence="1">
    <location>
        <begin position="64"/>
        <end position="79"/>
    </location>
</feature>
<evidence type="ECO:0000313" key="2">
    <source>
        <dbReference type="EMBL" id="PIM51502.1"/>
    </source>
</evidence>
<comment type="caution">
    <text evidence="2">The sequence shown here is derived from an EMBL/GenBank/DDBJ whole genome shotgun (WGS) entry which is preliminary data.</text>
</comment>
<reference evidence="2 3" key="1">
    <citation type="submission" date="2017-11" db="EMBL/GenBank/DDBJ databases">
        <title>Draft genome sequence of Mitsuaria sp. HWN-4.</title>
        <authorList>
            <person name="Gundlapally S.R."/>
        </authorList>
    </citation>
    <scope>NUCLEOTIDE SEQUENCE [LARGE SCALE GENOMIC DNA]</scope>
    <source>
        <strain evidence="2 3">HWN-4</strain>
    </source>
</reference>
<dbReference type="EMBL" id="PEOG01000062">
    <property type="protein sequence ID" value="PIM51502.1"/>
    <property type="molecule type" value="Genomic_DNA"/>
</dbReference>
<proteinExistence type="predicted"/>
<feature type="region of interest" description="Disordered" evidence="1">
    <location>
        <begin position="57"/>
        <end position="80"/>
    </location>
</feature>
<dbReference type="Proteomes" id="UP000231501">
    <property type="component" value="Unassembled WGS sequence"/>
</dbReference>
<evidence type="ECO:0000313" key="3">
    <source>
        <dbReference type="Proteomes" id="UP000231501"/>
    </source>
</evidence>
<dbReference type="RefSeq" id="WP_099863236.1">
    <property type="nucleotide sequence ID" value="NZ_PEOG01000062.1"/>
</dbReference>
<name>A0A2G9C571_9BURK</name>
<organism evidence="2 3">
    <name type="scientific">Roseateles chitinivorans</name>
    <dbReference type="NCBI Taxonomy" id="2917965"/>
    <lineage>
        <taxon>Bacteria</taxon>
        <taxon>Pseudomonadati</taxon>
        <taxon>Pseudomonadota</taxon>
        <taxon>Betaproteobacteria</taxon>
        <taxon>Burkholderiales</taxon>
        <taxon>Sphaerotilaceae</taxon>
        <taxon>Roseateles</taxon>
    </lineage>
</organism>
<keyword evidence="3" id="KW-1185">Reference proteome</keyword>
<sequence length="105" mass="10861">MLLPAPGAAAGEVADKLGDLVGNFTRSVERGTVREALEGTQTAGKVIGEIAESSVPKQTGRLLSEGTSGPASGTSASKTVRSVEAEVTPLRWWIGRCSLRLARIA</sequence>
<accession>A0A2G9C571</accession>